<feature type="region of interest" description="Disordered" evidence="7">
    <location>
        <begin position="1"/>
        <end position="21"/>
    </location>
</feature>
<feature type="transmembrane region" description="Helical" evidence="8">
    <location>
        <begin position="276"/>
        <end position="294"/>
    </location>
</feature>
<proteinExistence type="inferred from homology"/>
<gene>
    <name evidence="10" type="ORF">F8S09_02470</name>
</gene>
<feature type="transmembrane region" description="Helical" evidence="8">
    <location>
        <begin position="179"/>
        <end position="198"/>
    </location>
</feature>
<dbReference type="GO" id="GO:0016413">
    <property type="term" value="F:O-acetyltransferase activity"/>
    <property type="evidence" value="ECO:0007669"/>
    <property type="project" value="TreeGrafter"/>
</dbReference>
<dbReference type="Proteomes" id="UP000484842">
    <property type="component" value="Unassembled WGS sequence"/>
</dbReference>
<evidence type="ECO:0000256" key="1">
    <source>
        <dbReference type="ARBA" id="ARBA00004651"/>
    </source>
</evidence>
<comment type="similarity">
    <text evidence="2">Belongs to the acyltransferase 3 family.</text>
</comment>
<dbReference type="PANTHER" id="PTHR40074:SF2">
    <property type="entry name" value="O-ACETYLTRANSFERASE WECH"/>
    <property type="match status" value="1"/>
</dbReference>
<feature type="transmembrane region" description="Helical" evidence="8">
    <location>
        <begin position="110"/>
        <end position="126"/>
    </location>
</feature>
<feature type="transmembrane region" description="Helical" evidence="8">
    <location>
        <begin position="72"/>
        <end position="89"/>
    </location>
</feature>
<dbReference type="InterPro" id="IPR002656">
    <property type="entry name" value="Acyl_transf_3_dom"/>
</dbReference>
<evidence type="ECO:0000256" key="2">
    <source>
        <dbReference type="ARBA" id="ARBA00007400"/>
    </source>
</evidence>
<evidence type="ECO:0000259" key="9">
    <source>
        <dbReference type="Pfam" id="PF01757"/>
    </source>
</evidence>
<feature type="transmembrane region" description="Helical" evidence="8">
    <location>
        <begin position="306"/>
        <end position="329"/>
    </location>
</feature>
<feature type="transmembrane region" description="Helical" evidence="8">
    <location>
        <begin position="204"/>
        <end position="226"/>
    </location>
</feature>
<evidence type="ECO:0000313" key="11">
    <source>
        <dbReference type="Proteomes" id="UP000484842"/>
    </source>
</evidence>
<dbReference type="GO" id="GO:0005886">
    <property type="term" value="C:plasma membrane"/>
    <property type="evidence" value="ECO:0007669"/>
    <property type="project" value="UniProtKB-SubCell"/>
</dbReference>
<dbReference type="GO" id="GO:0009246">
    <property type="term" value="P:enterobacterial common antigen biosynthetic process"/>
    <property type="evidence" value="ECO:0007669"/>
    <property type="project" value="TreeGrafter"/>
</dbReference>
<feature type="domain" description="Acyltransferase 3" evidence="9">
    <location>
        <begin position="31"/>
        <end position="362"/>
    </location>
</feature>
<feature type="compositionally biased region" description="Low complexity" evidence="7">
    <location>
        <begin position="1"/>
        <end position="20"/>
    </location>
</feature>
<keyword evidence="11" id="KW-1185">Reference proteome</keyword>
<dbReference type="RefSeq" id="WP_152868631.1">
    <property type="nucleotide sequence ID" value="NZ_WBSL01000001.1"/>
</dbReference>
<dbReference type="Pfam" id="PF01757">
    <property type="entry name" value="Acyl_transf_3"/>
    <property type="match status" value="1"/>
</dbReference>
<name>A0A7X1TQR4_9DEIO</name>
<keyword evidence="4 8" id="KW-0812">Transmembrane</keyword>
<feature type="transmembrane region" description="Helical" evidence="8">
    <location>
        <begin position="238"/>
        <end position="256"/>
    </location>
</feature>
<accession>A0A7X1TQR4</accession>
<organism evidence="10 11">
    <name type="scientific">Deinococcus terrestris</name>
    <dbReference type="NCBI Taxonomy" id="2651870"/>
    <lineage>
        <taxon>Bacteria</taxon>
        <taxon>Thermotogati</taxon>
        <taxon>Deinococcota</taxon>
        <taxon>Deinococci</taxon>
        <taxon>Deinococcales</taxon>
        <taxon>Deinococcaceae</taxon>
        <taxon>Deinococcus</taxon>
    </lineage>
</organism>
<keyword evidence="5 8" id="KW-1133">Transmembrane helix</keyword>
<evidence type="ECO:0000256" key="5">
    <source>
        <dbReference type="ARBA" id="ARBA00022989"/>
    </source>
</evidence>
<evidence type="ECO:0000256" key="6">
    <source>
        <dbReference type="ARBA" id="ARBA00023136"/>
    </source>
</evidence>
<evidence type="ECO:0000256" key="3">
    <source>
        <dbReference type="ARBA" id="ARBA00022475"/>
    </source>
</evidence>
<keyword evidence="10" id="KW-0808">Transferase</keyword>
<evidence type="ECO:0000256" key="8">
    <source>
        <dbReference type="SAM" id="Phobius"/>
    </source>
</evidence>
<protein>
    <submittedName>
        <fullName evidence="10">Acyltransferase</fullName>
    </submittedName>
</protein>
<keyword evidence="10" id="KW-0012">Acyltransferase</keyword>
<dbReference type="EMBL" id="WBSL01000001">
    <property type="protein sequence ID" value="MPY65559.1"/>
    <property type="molecule type" value="Genomic_DNA"/>
</dbReference>
<dbReference type="AlphaFoldDB" id="A0A7X1TQR4"/>
<evidence type="ECO:0000256" key="4">
    <source>
        <dbReference type="ARBA" id="ARBA00022692"/>
    </source>
</evidence>
<comment type="subcellular location">
    <subcellularLocation>
        <location evidence="1">Cell membrane</location>
        <topology evidence="1">Multi-pass membrane protein</topology>
    </subcellularLocation>
</comment>
<keyword evidence="6 8" id="KW-0472">Membrane</keyword>
<keyword evidence="3" id="KW-1003">Cell membrane</keyword>
<feature type="transmembrane region" description="Helical" evidence="8">
    <location>
        <begin position="146"/>
        <end position="167"/>
    </location>
</feature>
<dbReference type="PANTHER" id="PTHR40074">
    <property type="entry name" value="O-ACETYLTRANSFERASE WECH"/>
    <property type="match status" value="1"/>
</dbReference>
<sequence length="377" mass="41482">MSEPASPTPALASSPAAPLEQGATAAPRLTAVDTFRGLTIMEVVAHHTSGMALRHAEAGSLAHELLLILNRTLHFAVPAFVFLSAVVLTRSLLKKFDLRRYFTRRVTRGAWPYVLWSALYAVWYVGTTQRPPEQLTDPERWSFWLLYGKASFHLYFLLVALEVYLLLPLLLPLARRRPPIGLMLALGAAAQLGMYFLNREVLTLQFPASTVLWYLLPVLTGIGVGARLDEFPAWWRRRLPLLLGALAVVFALYLPTAVGNLKGEPTVPLTYNALNWGYSILVALTLLGAAYAWQRRGPEGGGTLRRAIATLGTVSLPIYLIHPALLQFLEYGVGIPDGGPLSLAVTATLYFLIALLIPMVIGRLLLGRRLGLLIFGR</sequence>
<evidence type="ECO:0000256" key="7">
    <source>
        <dbReference type="SAM" id="MobiDB-lite"/>
    </source>
</evidence>
<evidence type="ECO:0000313" key="10">
    <source>
        <dbReference type="EMBL" id="MPY65559.1"/>
    </source>
</evidence>
<comment type="caution">
    <text evidence="10">The sequence shown here is derived from an EMBL/GenBank/DDBJ whole genome shotgun (WGS) entry which is preliminary data.</text>
</comment>
<reference evidence="10 11" key="1">
    <citation type="submission" date="2019-10" db="EMBL/GenBank/DDBJ databases">
        <title>Deinococcus sp. isolated from soil.</title>
        <authorList>
            <person name="Li Y."/>
            <person name="Wang J."/>
        </authorList>
    </citation>
    <scope>NUCLEOTIDE SEQUENCE [LARGE SCALE GENOMIC DNA]</scope>
    <source>
        <strain evidence="10 11">SDU3-2</strain>
    </source>
</reference>
<feature type="transmembrane region" description="Helical" evidence="8">
    <location>
        <begin position="341"/>
        <end position="366"/>
    </location>
</feature>